<dbReference type="Gene3D" id="3.30.9.20">
    <property type="match status" value="1"/>
</dbReference>
<reference evidence="5" key="1">
    <citation type="submission" date="2015-11" db="EMBL/GenBank/DDBJ databases">
        <authorList>
            <consortium name="Cross-ministerial Strategic Innovation Promotion Program (SIP) consortium"/>
            <person name="Tomihama T."/>
            <person name="Ikenaga M."/>
            <person name="Sakai M."/>
            <person name="Okubo T."/>
            <person name="Ikeda S."/>
        </authorList>
    </citation>
    <scope>NUCLEOTIDE SEQUENCE [LARGE SCALE GENOMIC DNA]</scope>
    <source>
        <strain evidence="5">S58</strain>
    </source>
</reference>
<dbReference type="SUPFAM" id="SSF51905">
    <property type="entry name" value="FAD/NAD(P)-binding domain"/>
    <property type="match status" value="1"/>
</dbReference>
<keyword evidence="2" id="KW-0520">NAD</keyword>
<evidence type="ECO:0000313" key="5">
    <source>
        <dbReference type="Proteomes" id="UP000067448"/>
    </source>
</evidence>
<gene>
    <name evidence="4" type="primary">vioD_2</name>
    <name evidence="4" type="ORF">SsS58_06189</name>
</gene>
<dbReference type="Gene3D" id="3.50.50.60">
    <property type="entry name" value="FAD/NAD(P)-binding domain"/>
    <property type="match status" value="1"/>
</dbReference>
<reference evidence="5" key="3">
    <citation type="submission" date="2016-02" db="EMBL/GenBank/DDBJ databases">
        <title>Draft genome of pathogenic Streptomyces sp. in Japan.</title>
        <authorList>
            <person name="Tomihama T."/>
            <person name="Ikenaga M."/>
            <person name="Sakai M."/>
            <person name="Okubo T."/>
            <person name="Ikeda S."/>
        </authorList>
    </citation>
    <scope>NUCLEOTIDE SEQUENCE [LARGE SCALE GENOMIC DNA]</scope>
    <source>
        <strain evidence="5">S58</strain>
    </source>
</reference>
<dbReference type="EMBL" id="BCMM01000033">
    <property type="protein sequence ID" value="GAQ65774.1"/>
    <property type="molecule type" value="Genomic_DNA"/>
</dbReference>
<evidence type="ECO:0000313" key="4">
    <source>
        <dbReference type="EMBL" id="GAQ65774.1"/>
    </source>
</evidence>
<accession>A0A100JU82</accession>
<keyword evidence="1" id="KW-0560">Oxidoreductase</keyword>
<dbReference type="PANTHER" id="PTHR43476">
    <property type="entry name" value="3-(3-HYDROXY-PHENYL)PROPIONATE/3-HYDROXYCINNAMIC ACID HYDROXYLASE"/>
    <property type="match status" value="1"/>
</dbReference>
<sequence length="517" mass="56389">MKVACIGAGPGGLFFATLLKRSRPGAEVVVFERNRPDDTFGFGVVFSDATLDAIDAADPVLSEALEKHGRHWDDIEVRVHGARERVGGMGMAAVVRKTLLSLLQERARAEGVRMRFQHEVRDPSELDDFDVVVVCDGANSRFRTLFADGFGPTAEVASAKFIWFGTTYAFDGLTFVHQDGPHGVFAAHAYPISDSLSTFIVETDADSWARAGLDAFDPSTPPGMSDEKTKGYLENLFRDQIDGHPLVGNNSRWANFATRRARSWRRGTWVLLGDAAHTAHFSVGSGTKMAMEDAVALAEALGEASHSVPEALEIYEERRRPEVEKIQNSARPSLSWWEHFGRYVRTLDDPTQFAFHFLTRSIPRGKLAVRDALYVDRVDGWWRGRHDAGPLRTPFRGGSYRLPTRRVTADDDVLTGTDGTGIPMVPFSGQSTGAGVWIEAPDTEEGLPLVLDQVRETAEAGALLVGVRGGTALTRVLVAEEARLVHSLPAAIVGAYDDDTATTLILSGRADLVGGTK</sequence>
<organism evidence="4 5">
    <name type="scientific">Streptomyces scabiei</name>
    <dbReference type="NCBI Taxonomy" id="1930"/>
    <lineage>
        <taxon>Bacteria</taxon>
        <taxon>Bacillati</taxon>
        <taxon>Actinomycetota</taxon>
        <taxon>Actinomycetes</taxon>
        <taxon>Kitasatosporales</taxon>
        <taxon>Streptomycetaceae</taxon>
        <taxon>Streptomyces</taxon>
    </lineage>
</organism>
<dbReference type="InterPro" id="IPR002938">
    <property type="entry name" value="FAD-bd"/>
</dbReference>
<feature type="domain" description="FAD-binding" evidence="3">
    <location>
        <begin position="2"/>
        <end position="327"/>
    </location>
</feature>
<evidence type="ECO:0000256" key="1">
    <source>
        <dbReference type="ARBA" id="ARBA00023002"/>
    </source>
</evidence>
<proteinExistence type="predicted"/>
<comment type="caution">
    <text evidence="4">The sequence shown here is derived from an EMBL/GenBank/DDBJ whole genome shotgun (WGS) entry which is preliminary data.</text>
</comment>
<dbReference type="Pfam" id="PF01494">
    <property type="entry name" value="FAD_binding_3"/>
    <property type="match status" value="1"/>
</dbReference>
<name>A0A100JU82_STRSC</name>
<dbReference type="GO" id="GO:0016491">
    <property type="term" value="F:oxidoreductase activity"/>
    <property type="evidence" value="ECO:0007669"/>
    <property type="project" value="UniProtKB-KW"/>
</dbReference>
<protein>
    <submittedName>
        <fullName evidence="4">Putative tryptophan hydroxylase VioD</fullName>
    </submittedName>
</protein>
<dbReference type="PANTHER" id="PTHR43476:SF4">
    <property type="entry name" value="BLR0106 PROTEIN"/>
    <property type="match status" value="1"/>
</dbReference>
<dbReference type="InterPro" id="IPR036188">
    <property type="entry name" value="FAD/NAD-bd_sf"/>
</dbReference>
<dbReference type="Proteomes" id="UP000067448">
    <property type="component" value="Unassembled WGS sequence"/>
</dbReference>
<reference evidence="4 5" key="2">
    <citation type="journal article" date="2016" name="Genome Announc.">
        <title>Draft Genome Sequences of Streptomyces scabiei S58, Streptomyces turgidiscabies T45, and Streptomyces acidiscabies a10, the Pathogens of Potato Common Scab, Isolated in Japan.</title>
        <authorList>
            <person name="Tomihama T."/>
            <person name="Nishi Y."/>
            <person name="Sakai M."/>
            <person name="Ikenaga M."/>
            <person name="Okubo T."/>
            <person name="Ikeda S."/>
        </authorList>
    </citation>
    <scope>NUCLEOTIDE SEQUENCE [LARGE SCALE GENOMIC DNA]</scope>
    <source>
        <strain evidence="4 5">S58</strain>
    </source>
</reference>
<dbReference type="OrthoDB" id="3169239at2"/>
<dbReference type="GO" id="GO:0071949">
    <property type="term" value="F:FAD binding"/>
    <property type="evidence" value="ECO:0007669"/>
    <property type="project" value="InterPro"/>
</dbReference>
<evidence type="ECO:0000256" key="2">
    <source>
        <dbReference type="ARBA" id="ARBA00023027"/>
    </source>
</evidence>
<dbReference type="AlphaFoldDB" id="A0A100JU82"/>
<dbReference type="PRINTS" id="PR00420">
    <property type="entry name" value="RNGMNOXGNASE"/>
</dbReference>
<evidence type="ECO:0000259" key="3">
    <source>
        <dbReference type="Pfam" id="PF01494"/>
    </source>
</evidence>
<dbReference type="InterPro" id="IPR050631">
    <property type="entry name" value="PheA/TfdB_FAD_monoxygenase"/>
</dbReference>
<dbReference type="RefSeq" id="WP_059083103.1">
    <property type="nucleotide sequence ID" value="NZ_BCMM01000033.1"/>
</dbReference>